<organism evidence="1 2">
    <name type="scientific">Ceratitis capitata</name>
    <name type="common">Mediterranean fruit fly</name>
    <name type="synonym">Tephritis capitata</name>
    <dbReference type="NCBI Taxonomy" id="7213"/>
    <lineage>
        <taxon>Eukaryota</taxon>
        <taxon>Metazoa</taxon>
        <taxon>Ecdysozoa</taxon>
        <taxon>Arthropoda</taxon>
        <taxon>Hexapoda</taxon>
        <taxon>Insecta</taxon>
        <taxon>Pterygota</taxon>
        <taxon>Neoptera</taxon>
        <taxon>Endopterygota</taxon>
        <taxon>Diptera</taxon>
        <taxon>Brachycera</taxon>
        <taxon>Muscomorpha</taxon>
        <taxon>Tephritoidea</taxon>
        <taxon>Tephritidae</taxon>
        <taxon>Ceratitis</taxon>
        <taxon>Ceratitis</taxon>
    </lineage>
</organism>
<comment type="caution">
    <text evidence="1">The sequence shown here is derived from an EMBL/GenBank/DDBJ whole genome shotgun (WGS) entry which is preliminary data.</text>
</comment>
<dbReference type="Proteomes" id="UP000606786">
    <property type="component" value="Unassembled WGS sequence"/>
</dbReference>
<dbReference type="AlphaFoldDB" id="A0A811V0C6"/>
<protein>
    <submittedName>
        <fullName evidence="1">(Mediterranean fruit fly) hypothetical protein</fullName>
    </submittedName>
</protein>
<keyword evidence="2" id="KW-1185">Reference proteome</keyword>
<gene>
    <name evidence="1" type="ORF">CCAP1982_LOCUS12431</name>
</gene>
<sequence length="107" mass="11847">MNAHSNDIVITIFVTNKFNTFTKSPSDCVSIVLLPLLQVDLAASPLSTHSLVRQVTISRASNTYNHCGIPTLLDQARSDDAHDIIAHTSGYIHIRMYTCINIFVCLM</sequence>
<evidence type="ECO:0000313" key="2">
    <source>
        <dbReference type="Proteomes" id="UP000606786"/>
    </source>
</evidence>
<reference evidence="1" key="1">
    <citation type="submission" date="2020-11" db="EMBL/GenBank/DDBJ databases">
        <authorList>
            <person name="Whitehead M."/>
        </authorList>
    </citation>
    <scope>NUCLEOTIDE SEQUENCE</scope>
    <source>
        <strain evidence="1">EGII</strain>
    </source>
</reference>
<accession>A0A811V0C6</accession>
<evidence type="ECO:0000313" key="1">
    <source>
        <dbReference type="EMBL" id="CAD7004008.1"/>
    </source>
</evidence>
<proteinExistence type="predicted"/>
<name>A0A811V0C6_CERCA</name>
<dbReference type="EMBL" id="CAJHJT010000034">
    <property type="protein sequence ID" value="CAD7004008.1"/>
    <property type="molecule type" value="Genomic_DNA"/>
</dbReference>